<name>A0A1A8BTK3_NOTKA</name>
<gene>
    <name evidence="3" type="primary">RASAL3</name>
</gene>
<protein>
    <submittedName>
        <fullName evidence="3">RAS protein activator like 3</fullName>
    </submittedName>
</protein>
<accession>A0A1A8BTK3</accession>
<reference evidence="3" key="2">
    <citation type="submission" date="2016-06" db="EMBL/GenBank/DDBJ databases">
        <title>The genome of a short-lived fish provides insights into sex chromosome evolution and the genetic control of aging.</title>
        <authorList>
            <person name="Reichwald K."/>
            <person name="Felder M."/>
            <person name="Petzold A."/>
            <person name="Koch P."/>
            <person name="Groth M."/>
            <person name="Platzer M."/>
        </authorList>
    </citation>
    <scope>NUCLEOTIDE SEQUENCE</scope>
    <source>
        <tissue evidence="3">Brain</tissue>
    </source>
</reference>
<evidence type="ECO:0000256" key="1">
    <source>
        <dbReference type="SAM" id="MobiDB-lite"/>
    </source>
</evidence>
<evidence type="ECO:0000313" key="3">
    <source>
        <dbReference type="EMBL" id="SBP70529.1"/>
    </source>
</evidence>
<keyword evidence="2" id="KW-0732">Signal</keyword>
<proteinExistence type="predicted"/>
<feature type="region of interest" description="Disordered" evidence="1">
    <location>
        <begin position="76"/>
        <end position="106"/>
    </location>
</feature>
<dbReference type="AlphaFoldDB" id="A0A1A8BTK3"/>
<sequence>TARCIWMGPCSLALAVELLERQPTAPAWLETTPPGHRETQGLVEAQPEGVNCSGVNSSSSTTCLLSLKSVSTFSVKKTPKKKRHSRDESNLHPLGSVEIPLSDIRG</sequence>
<reference evidence="3" key="1">
    <citation type="submission" date="2016-05" db="EMBL/GenBank/DDBJ databases">
        <authorList>
            <person name="Lavstsen T."/>
            <person name="Jespersen J.S."/>
        </authorList>
    </citation>
    <scope>NUCLEOTIDE SEQUENCE</scope>
    <source>
        <tissue evidence="3">Brain</tissue>
    </source>
</reference>
<feature type="chain" id="PRO_5013131064" evidence="2">
    <location>
        <begin position="16"/>
        <end position="106"/>
    </location>
</feature>
<organism evidence="3">
    <name type="scientific">Nothobranchius kadleci</name>
    <name type="common">African annual killifish</name>
    <dbReference type="NCBI Taxonomy" id="1051664"/>
    <lineage>
        <taxon>Eukaryota</taxon>
        <taxon>Metazoa</taxon>
        <taxon>Chordata</taxon>
        <taxon>Craniata</taxon>
        <taxon>Vertebrata</taxon>
        <taxon>Euteleostomi</taxon>
        <taxon>Actinopterygii</taxon>
        <taxon>Neopterygii</taxon>
        <taxon>Teleostei</taxon>
        <taxon>Neoteleostei</taxon>
        <taxon>Acanthomorphata</taxon>
        <taxon>Ovalentaria</taxon>
        <taxon>Atherinomorphae</taxon>
        <taxon>Cyprinodontiformes</taxon>
        <taxon>Nothobranchiidae</taxon>
        <taxon>Nothobranchius</taxon>
    </lineage>
</organism>
<feature type="non-terminal residue" evidence="3">
    <location>
        <position position="106"/>
    </location>
</feature>
<evidence type="ECO:0000256" key="2">
    <source>
        <dbReference type="SAM" id="SignalP"/>
    </source>
</evidence>
<feature type="signal peptide" evidence="2">
    <location>
        <begin position="1"/>
        <end position="15"/>
    </location>
</feature>
<feature type="non-terminal residue" evidence="3">
    <location>
        <position position="1"/>
    </location>
</feature>
<dbReference type="EMBL" id="HADZ01006588">
    <property type="protein sequence ID" value="SBP70529.1"/>
    <property type="molecule type" value="Transcribed_RNA"/>
</dbReference>